<reference evidence="2 3" key="2">
    <citation type="submission" date="2013-02" db="EMBL/GenBank/DDBJ databases">
        <title>The Genome Sequence of Plasmodium falciparum 7G8.</title>
        <authorList>
            <consortium name="The Broad Institute Genome Sequencing Platform"/>
            <consortium name="The Broad Institute Genome Sequencing Center for Infectious Disease"/>
            <person name="Neafsey D."/>
            <person name="Cheeseman I."/>
            <person name="Volkman S."/>
            <person name="Adams J."/>
            <person name="Walker B."/>
            <person name="Young S.K."/>
            <person name="Zeng Q."/>
            <person name="Gargeya S."/>
            <person name="Fitzgerald M."/>
            <person name="Haas B."/>
            <person name="Abouelleil A."/>
            <person name="Alvarado L."/>
            <person name="Arachchi H.M."/>
            <person name="Berlin A.M."/>
            <person name="Chapman S.B."/>
            <person name="Dewar J."/>
            <person name="Goldberg J."/>
            <person name="Griggs A."/>
            <person name="Gujja S."/>
            <person name="Hansen M."/>
            <person name="Howarth C."/>
            <person name="Imamovic A."/>
            <person name="Larimer J."/>
            <person name="McCowan C."/>
            <person name="Murphy C."/>
            <person name="Neiman D."/>
            <person name="Pearson M."/>
            <person name="Priest M."/>
            <person name="Roberts A."/>
            <person name="Saif S."/>
            <person name="Shea T."/>
            <person name="Sisk P."/>
            <person name="Sykes S."/>
            <person name="Wortman J."/>
            <person name="Nusbaum C."/>
            <person name="Birren B."/>
        </authorList>
    </citation>
    <scope>NUCLEOTIDE SEQUENCE [LARGE SCALE GENOMIC DNA]</scope>
    <source>
        <strain evidence="2 3">7G8</strain>
    </source>
</reference>
<sequence length="88" mass="10049">MLHDSLDWRNELGSCINDAKSGQCENKCNSKCGCFLKWVNEKKTEWTNIKEHFLKQDDIVQQTGCNPIVTLAALLDIDLLLKSIKDTH</sequence>
<gene>
    <name evidence="2" type="ORF">PFBG_03888</name>
</gene>
<dbReference type="SUPFAM" id="SSF140924">
    <property type="entry name" value="Duffy binding domain-like"/>
    <property type="match status" value="1"/>
</dbReference>
<reference evidence="3" key="1">
    <citation type="submission" date="2007-11" db="EMBL/GenBank/DDBJ databases">
        <authorList>
            <consortium name="The Broad Institute Genome Sequencing Platform"/>
            <person name="Volkman S.K."/>
            <person name="Daily J.P."/>
            <person name="Sarr O."/>
            <person name="Ndiaye D."/>
            <person name="Ndir O."/>
            <person name="Mboup S."/>
            <person name="Lukens A."/>
            <person name="Stange-Thomann N."/>
            <person name="Mauceli E."/>
            <person name="Gnerre S."/>
            <person name="Jaffe D."/>
            <person name="Zainoun J."/>
            <person name="Wiegand R.C."/>
            <person name="Birren B."/>
            <person name="Galagan J."/>
            <person name="Lander E."/>
            <person name="Wirth D.F."/>
        </authorList>
    </citation>
    <scope>NUCLEOTIDE SEQUENCE [LARGE SCALE GENOMIC DNA]</scope>
    <source>
        <strain evidence="3">7G8</strain>
    </source>
</reference>
<protein>
    <recommendedName>
        <fullName evidence="1">Duffy-binding-like domain-containing protein</fullName>
    </recommendedName>
</protein>
<evidence type="ECO:0000313" key="2">
    <source>
        <dbReference type="EMBL" id="EUR68657.1"/>
    </source>
</evidence>
<feature type="non-terminal residue" evidence="2">
    <location>
        <position position="88"/>
    </location>
</feature>
<dbReference type="AlphaFoldDB" id="W7FIU1"/>
<dbReference type="Proteomes" id="UP000030688">
    <property type="component" value="Unassembled WGS sequence"/>
</dbReference>
<proteinExistence type="predicted"/>
<dbReference type="InterPro" id="IPR004258">
    <property type="entry name" value="DBL"/>
</dbReference>
<dbReference type="OrthoDB" id="10574214at2759"/>
<dbReference type="Gene3D" id="1.20.58.830">
    <property type="match status" value="1"/>
</dbReference>
<accession>W7FIU1</accession>
<name>W7FIU1_PLAF8</name>
<dbReference type="Pfam" id="PF03011">
    <property type="entry name" value="PFEMP"/>
    <property type="match status" value="1"/>
</dbReference>
<evidence type="ECO:0000259" key="1">
    <source>
        <dbReference type="Pfam" id="PF03011"/>
    </source>
</evidence>
<feature type="domain" description="Duffy-binding-like" evidence="1">
    <location>
        <begin position="1"/>
        <end position="68"/>
    </location>
</feature>
<evidence type="ECO:0000313" key="3">
    <source>
        <dbReference type="Proteomes" id="UP000030688"/>
    </source>
</evidence>
<dbReference type="EMBL" id="KE123628">
    <property type="protein sequence ID" value="EUR68657.1"/>
    <property type="molecule type" value="Genomic_DNA"/>
</dbReference>
<organism evidence="2 3">
    <name type="scientific">Plasmodium falciparum (isolate 7G8)</name>
    <dbReference type="NCBI Taxonomy" id="57266"/>
    <lineage>
        <taxon>Eukaryota</taxon>
        <taxon>Sar</taxon>
        <taxon>Alveolata</taxon>
        <taxon>Apicomplexa</taxon>
        <taxon>Aconoidasida</taxon>
        <taxon>Haemosporida</taxon>
        <taxon>Plasmodiidae</taxon>
        <taxon>Plasmodium</taxon>
        <taxon>Plasmodium (Laverania)</taxon>
    </lineage>
</organism>